<evidence type="ECO:0000256" key="3">
    <source>
        <dbReference type="SAM" id="SignalP"/>
    </source>
</evidence>
<dbReference type="InterPro" id="IPR006179">
    <property type="entry name" value="5_nucleotidase/apyrase"/>
</dbReference>
<feature type="domain" description="Calcineurin-like phosphoesterase" evidence="4">
    <location>
        <begin position="44"/>
        <end position="263"/>
    </location>
</feature>
<name>A0ABY8C0B5_9MICO</name>
<feature type="domain" description="5'-Nucleotidase C-terminal" evidence="5">
    <location>
        <begin position="356"/>
        <end position="510"/>
    </location>
</feature>
<dbReference type="InterPro" id="IPR036907">
    <property type="entry name" value="5'-Nucleotdase_C_sf"/>
</dbReference>
<dbReference type="PANTHER" id="PTHR11575:SF24">
    <property type="entry name" value="5'-NUCLEOTIDASE"/>
    <property type="match status" value="1"/>
</dbReference>
<dbReference type="PRINTS" id="PR01607">
    <property type="entry name" value="APYRASEFAMLY"/>
</dbReference>
<evidence type="ECO:0000259" key="5">
    <source>
        <dbReference type="Pfam" id="PF02872"/>
    </source>
</evidence>
<sequence length="788" mass="80293">MSLNPVRRHPRLAALTVGTVAAVALGVMGAVPASAADDPVEIDVVTINDFHGRIEADHASGGAAALATAVKEVRTDNPNTIFAAAGDLIGASTFTSFIQQDNPTIDALNAAGLEVSSTGNHEYDQGWADLRDRVVPRADWAYINSNVFLKSTGETALAPSWVKEVDGIRVGFIGAVTEDLSSLVSPAGIADLEVRNIADSVNAAAADLKDGDPNNGEADVIVLLVHEGATTTDVSSVTPDSPLGQIVYNVDDDVNAIVSAHTHLAYNFTIDGRPVVSAGKYGENYGLMKITVDPTDKSVLSITDEIKPLTADDKPLYAPDPDVQKIVDDAVQAAEGPGNATVGNVTADFNRALQSDGTTENRGGESTLGNFVADVQQWSTGADLALMNPGGLRTDITYASSSDNDPDGNVTYREAATVQPFANTMMTTTLTGAQLAQVLEEQWQPAAASRPFLKLGVSKSLSYTYDPTAEAGSHITSMTVNGKAVSPTDTFTVAVNSFLAAGGDNFTTLADGANTADTGKVDLQSMVDWFSENGTASPDYAQRAVGVVLSPPDADGYSAGDTVTANLSSLAFSTGEPAADKVTISLGDTQLASSAVDPTVIDASDEGGRAELSFTIPSGVEGAQQLTVAVASTGTSIQVPVEITAAPFEGAVTVKHAKVSAGGTLTVSGTGFDAGEKLTATLQGKKKAHVSLGTITARKDGSFRTTLTVPRSTKAGVYTLTVAQADGDAATATVHVNKAMHGGGGGHGGGHGSPGHGGPGHGGPGHGGPGHGGPGHGGPGHGCHAVIR</sequence>
<feature type="chain" id="PRO_5046094443" evidence="3">
    <location>
        <begin position="36"/>
        <end position="788"/>
    </location>
</feature>
<organism evidence="6 7">
    <name type="scientific">Microbacterium horticulturae</name>
    <dbReference type="NCBI Taxonomy" id="3028316"/>
    <lineage>
        <taxon>Bacteria</taxon>
        <taxon>Bacillati</taxon>
        <taxon>Actinomycetota</taxon>
        <taxon>Actinomycetes</taxon>
        <taxon>Micrococcales</taxon>
        <taxon>Microbacteriaceae</taxon>
        <taxon>Microbacterium</taxon>
    </lineage>
</organism>
<feature type="region of interest" description="Disordered" evidence="2">
    <location>
        <begin position="739"/>
        <end position="788"/>
    </location>
</feature>
<dbReference type="Gene3D" id="3.90.780.10">
    <property type="entry name" value="5'-Nucleotidase, C-terminal domain"/>
    <property type="match status" value="1"/>
</dbReference>
<proteinExistence type="predicted"/>
<dbReference type="SUPFAM" id="SSF56300">
    <property type="entry name" value="Metallo-dependent phosphatases"/>
    <property type="match status" value="1"/>
</dbReference>
<gene>
    <name evidence="6" type="ORF">PU630_12750</name>
</gene>
<dbReference type="SUPFAM" id="SSF55816">
    <property type="entry name" value="5'-nucleotidase (syn. UDP-sugar hydrolase), C-terminal domain"/>
    <property type="match status" value="1"/>
</dbReference>
<evidence type="ECO:0000313" key="7">
    <source>
        <dbReference type="Proteomes" id="UP001214553"/>
    </source>
</evidence>
<dbReference type="Pfam" id="PF00149">
    <property type="entry name" value="Metallophos"/>
    <property type="match status" value="1"/>
</dbReference>
<feature type="compositionally biased region" description="Gly residues" evidence="2">
    <location>
        <begin position="741"/>
        <end position="781"/>
    </location>
</feature>
<evidence type="ECO:0000256" key="1">
    <source>
        <dbReference type="ARBA" id="ARBA00022729"/>
    </source>
</evidence>
<dbReference type="RefSeq" id="WP_275277441.1">
    <property type="nucleotide sequence ID" value="NZ_CP119108.1"/>
</dbReference>
<evidence type="ECO:0000313" key="6">
    <source>
        <dbReference type="EMBL" id="WEG08103.1"/>
    </source>
</evidence>
<dbReference type="InterPro" id="IPR008334">
    <property type="entry name" value="5'-Nucleotdase_C"/>
</dbReference>
<protein>
    <submittedName>
        <fullName evidence="6">5'-nucleotidase C-terminal domain-containing protein</fullName>
    </submittedName>
</protein>
<dbReference type="InterPro" id="IPR004843">
    <property type="entry name" value="Calcineurin-like_PHP"/>
</dbReference>
<evidence type="ECO:0000259" key="4">
    <source>
        <dbReference type="Pfam" id="PF00149"/>
    </source>
</evidence>
<feature type="signal peptide" evidence="3">
    <location>
        <begin position="1"/>
        <end position="35"/>
    </location>
</feature>
<accession>A0ABY8C0B5</accession>
<keyword evidence="7" id="KW-1185">Reference proteome</keyword>
<keyword evidence="1 3" id="KW-0732">Signal</keyword>
<dbReference type="Proteomes" id="UP001214553">
    <property type="component" value="Chromosome"/>
</dbReference>
<reference evidence="6 7" key="1">
    <citation type="submission" date="2023-03" db="EMBL/GenBank/DDBJ databases">
        <title>Genome sequence of Microbacterium sp. KACC 23027.</title>
        <authorList>
            <person name="Kim S."/>
            <person name="Heo J."/>
            <person name="Kwon S.-W."/>
        </authorList>
    </citation>
    <scope>NUCLEOTIDE SEQUENCE [LARGE SCALE GENOMIC DNA]</scope>
    <source>
        <strain evidence="6 7">KACC 23027</strain>
    </source>
</reference>
<dbReference type="Pfam" id="PF02872">
    <property type="entry name" value="5_nucleotid_C"/>
    <property type="match status" value="1"/>
</dbReference>
<dbReference type="InterPro" id="IPR029052">
    <property type="entry name" value="Metallo-depent_PP-like"/>
</dbReference>
<dbReference type="Gene3D" id="3.60.21.10">
    <property type="match status" value="1"/>
</dbReference>
<evidence type="ECO:0000256" key="2">
    <source>
        <dbReference type="SAM" id="MobiDB-lite"/>
    </source>
</evidence>
<dbReference type="EMBL" id="CP119108">
    <property type="protein sequence ID" value="WEG08103.1"/>
    <property type="molecule type" value="Genomic_DNA"/>
</dbReference>
<dbReference type="PANTHER" id="PTHR11575">
    <property type="entry name" value="5'-NUCLEOTIDASE-RELATED"/>
    <property type="match status" value="1"/>
</dbReference>